<evidence type="ECO:0000256" key="8">
    <source>
        <dbReference type="ARBA" id="ARBA00049183"/>
    </source>
</evidence>
<dbReference type="InterPro" id="IPR001296">
    <property type="entry name" value="Glyco_trans_1"/>
</dbReference>
<dbReference type="Pfam" id="PF00534">
    <property type="entry name" value="Glycos_transf_1"/>
    <property type="match status" value="1"/>
</dbReference>
<protein>
    <recommendedName>
        <fullName evidence="4 11">3-deoxy-D-manno-octulosonic acid transferase</fullName>
        <shortName evidence="11">Kdo transferase</shortName>
        <ecNumber evidence="3 11">2.4.99.12</ecNumber>
    </recommendedName>
    <alternativeName>
        <fullName evidence="7 11">Lipid IV(A) 3-deoxy-D-manno-octulosonic acid transferase</fullName>
    </alternativeName>
</protein>
<evidence type="ECO:0000256" key="7">
    <source>
        <dbReference type="ARBA" id="ARBA00031445"/>
    </source>
</evidence>
<dbReference type="Gene3D" id="3.40.50.11720">
    <property type="entry name" value="3-Deoxy-D-manno-octulosonic-acid transferase, N-terminal domain"/>
    <property type="match status" value="1"/>
</dbReference>
<dbReference type="NCBIfam" id="NF004386">
    <property type="entry name" value="PRK05749.1-2"/>
    <property type="match status" value="1"/>
</dbReference>
<keyword evidence="11" id="KW-0812">Transmembrane</keyword>
<keyword evidence="11" id="KW-0448">Lipopolysaccharide biosynthesis</keyword>
<dbReference type="PANTHER" id="PTHR42755">
    <property type="entry name" value="3-DEOXY-MANNO-OCTULOSONATE CYTIDYLYLTRANSFERASE"/>
    <property type="match status" value="1"/>
</dbReference>
<feature type="active site" description="Proton acceptor" evidence="9">
    <location>
        <position position="60"/>
    </location>
</feature>
<comment type="subcellular location">
    <subcellularLocation>
        <location evidence="1">Cell envelope</location>
    </subcellularLocation>
    <subcellularLocation>
        <location evidence="11">Cell membrane</location>
    </subcellularLocation>
</comment>
<dbReference type="GO" id="GO:0009245">
    <property type="term" value="P:lipid A biosynthetic process"/>
    <property type="evidence" value="ECO:0007669"/>
    <property type="project" value="TreeGrafter"/>
</dbReference>
<dbReference type="PANTHER" id="PTHR42755:SF1">
    <property type="entry name" value="3-DEOXY-D-MANNO-OCTULOSONIC ACID TRANSFERASE, MITOCHONDRIAL-RELATED"/>
    <property type="match status" value="1"/>
</dbReference>
<evidence type="ECO:0000256" key="6">
    <source>
        <dbReference type="ARBA" id="ARBA00022679"/>
    </source>
</evidence>
<feature type="site" description="Transition state stabilizer" evidence="10">
    <location>
        <position position="211"/>
    </location>
</feature>
<keyword evidence="5" id="KW-0997">Cell inner membrane</keyword>
<comment type="catalytic activity">
    <reaction evidence="8 11">
        <text>lipid IVA (E. coli) + CMP-3-deoxy-beta-D-manno-octulosonate = alpha-Kdo-(2-&gt;6)-lipid IVA (E. coli) + CMP + H(+)</text>
        <dbReference type="Rhea" id="RHEA:28066"/>
        <dbReference type="ChEBI" id="CHEBI:15378"/>
        <dbReference type="ChEBI" id="CHEBI:58603"/>
        <dbReference type="ChEBI" id="CHEBI:60364"/>
        <dbReference type="ChEBI" id="CHEBI:60377"/>
        <dbReference type="ChEBI" id="CHEBI:85987"/>
        <dbReference type="EC" id="2.4.99.12"/>
    </reaction>
</comment>
<evidence type="ECO:0000256" key="10">
    <source>
        <dbReference type="PIRSR" id="PIRSR639901-2"/>
    </source>
</evidence>
<feature type="domain" description="Glycosyl transferase family 1" evidence="12">
    <location>
        <begin position="293"/>
        <end position="403"/>
    </location>
</feature>
<evidence type="ECO:0000259" key="12">
    <source>
        <dbReference type="Pfam" id="PF00534"/>
    </source>
</evidence>
<organism evidence="14">
    <name type="scientific">Oxalobacter aliiformigenes</name>
    <dbReference type="NCBI Taxonomy" id="2946593"/>
    <lineage>
        <taxon>Bacteria</taxon>
        <taxon>Pseudomonadati</taxon>
        <taxon>Pseudomonadota</taxon>
        <taxon>Betaproteobacteria</taxon>
        <taxon>Burkholderiales</taxon>
        <taxon>Oxalobacteraceae</taxon>
        <taxon>Oxalobacter</taxon>
    </lineage>
</organism>
<evidence type="ECO:0000256" key="4">
    <source>
        <dbReference type="ARBA" id="ARBA00019077"/>
    </source>
</evidence>
<dbReference type="GO" id="GO:0005886">
    <property type="term" value="C:plasma membrane"/>
    <property type="evidence" value="ECO:0007669"/>
    <property type="project" value="UniProtKB-SubCell"/>
</dbReference>
<dbReference type="Gene3D" id="3.40.50.2000">
    <property type="entry name" value="Glycogen Phosphorylase B"/>
    <property type="match status" value="1"/>
</dbReference>
<dbReference type="Proteomes" id="UP001164819">
    <property type="component" value="Chromosome"/>
</dbReference>
<proteinExistence type="inferred from homology"/>
<keyword evidence="11" id="KW-1003">Cell membrane</keyword>
<dbReference type="InterPro" id="IPR038107">
    <property type="entry name" value="Glycos_transf_N_sf"/>
</dbReference>
<evidence type="ECO:0000256" key="2">
    <source>
        <dbReference type="ARBA" id="ARBA00004713"/>
    </source>
</evidence>
<dbReference type="EC" id="2.4.99.12" evidence="3 11"/>
<dbReference type="GO" id="GO:0030313">
    <property type="term" value="C:cell envelope"/>
    <property type="evidence" value="ECO:0007669"/>
    <property type="project" value="UniProtKB-SubCell"/>
</dbReference>
<dbReference type="RefSeq" id="WP_269316114.1">
    <property type="nucleotide sequence ID" value="NZ_CP098251.1"/>
</dbReference>
<dbReference type="GO" id="GO:0043842">
    <property type="term" value="F:Kdo transferase activity"/>
    <property type="evidence" value="ECO:0007669"/>
    <property type="project" value="UniProtKB-EC"/>
</dbReference>
<feature type="transmembrane region" description="Helical" evidence="11">
    <location>
        <begin position="6"/>
        <end position="22"/>
    </location>
</feature>
<accession>A0A9E9NTQ9</accession>
<feature type="site" description="Transition state stabilizer" evidence="10">
    <location>
        <position position="135"/>
    </location>
</feature>
<evidence type="ECO:0000313" key="14">
    <source>
        <dbReference type="EMBL" id="WAV91591.1"/>
    </source>
</evidence>
<feature type="domain" description="3-deoxy-D-manno-octulosonic-acid transferase N-terminal" evidence="13">
    <location>
        <begin position="33"/>
        <end position="214"/>
    </location>
</feature>
<evidence type="ECO:0000256" key="11">
    <source>
        <dbReference type="RuleBase" id="RU365103"/>
    </source>
</evidence>
<evidence type="ECO:0000256" key="3">
    <source>
        <dbReference type="ARBA" id="ARBA00012621"/>
    </source>
</evidence>
<dbReference type="GO" id="GO:0009244">
    <property type="term" value="P:lipopolysaccharide core region biosynthetic process"/>
    <property type="evidence" value="ECO:0007669"/>
    <property type="project" value="UniProtKB-UniRule"/>
</dbReference>
<comment type="pathway">
    <text evidence="2 11">Bacterial outer membrane biogenesis; LPS core biosynthesis.</text>
</comment>
<dbReference type="SUPFAM" id="SSF53756">
    <property type="entry name" value="UDP-Glycosyltransferase/glycogen phosphorylase"/>
    <property type="match status" value="1"/>
</dbReference>
<evidence type="ECO:0000256" key="9">
    <source>
        <dbReference type="PIRSR" id="PIRSR639901-1"/>
    </source>
</evidence>
<keyword evidence="6 11" id="KW-0808">Transferase</keyword>
<comment type="function">
    <text evidence="11">Involved in lipopolysaccharide (LPS) biosynthesis. Catalyzes the transfer of 3-deoxy-D-manno-octulosonate (Kdo) residue(s) from CMP-Kdo to lipid IV(A), the tetraacyldisaccharide-1,4'-bisphosphate precursor of lipid A.</text>
</comment>
<sequence length="426" mass="48137">MRILYSVIWWLVLPFVLFRLYWRGRREPGYREHIPERFGFFPAIHPAGRRIWVHAVSVGETRAAEPLIRALMSRFPDCEILLTHMTPTGRATGHELFQNEKKSGRLVQVYLPYDTNMMMRRFIRHYRPCLCILLETEIWPNLIRQCTCHQVKLALVNARLSERSLKKGKKIRSIMNEAARGFSVVAAQTETDADRLGQFGAGNIAVTGSVKFDIEPSATALVKGMKLRECIGNRPVLMCASTRNGEEARILDVLEQLDRNALLLLVPRHPQRFDDVAGMIRNRKIPMIRRSTLHDLSANALSPDTRILLGDSMGEMFMYYAACDIAFIGGSLEKLGGQNLIEACAVGKPVLIGPHTFNFEAITKDAIAAHAAIRITSATELMQRANELLSDRTLHQTMSDNARLFAEKQHGATERALELLIPLIEK</sequence>
<gene>
    <name evidence="14" type="primary">waaA</name>
    <name evidence="14" type="ORF">NB646_02185</name>
</gene>
<comment type="similarity">
    <text evidence="11">Belongs to the glycosyltransferase group 1 family.</text>
</comment>
<keyword evidence="14" id="KW-0328">Glycosyltransferase</keyword>
<reference evidence="14" key="1">
    <citation type="journal article" date="2022" name="Front. Microbiol.">
        <title>New perspectives on an old grouping: The genomic and phenotypic variability of Oxalobacter formigenes and the implications for calcium oxalate stone prevention.</title>
        <authorList>
            <person name="Chmiel J.A."/>
            <person name="Carr C."/>
            <person name="Stuivenberg G.A."/>
            <person name="Venema R."/>
            <person name="Chanyi R.M."/>
            <person name="Al K.F."/>
            <person name="Giguere D."/>
            <person name="Say H."/>
            <person name="Akouris P.P."/>
            <person name="Dominguez Romero S.A."/>
            <person name="Kwong A."/>
            <person name="Tai V."/>
            <person name="Koval S.F."/>
            <person name="Razvi H."/>
            <person name="Bjazevic J."/>
            <person name="Burton J.P."/>
        </authorList>
    </citation>
    <scope>NUCLEOTIDE SEQUENCE</scope>
    <source>
        <strain evidence="14">OxK</strain>
    </source>
</reference>
<evidence type="ECO:0000256" key="1">
    <source>
        <dbReference type="ARBA" id="ARBA00004196"/>
    </source>
</evidence>
<name>A0A9E9NTQ9_9BURK</name>
<dbReference type="InterPro" id="IPR039901">
    <property type="entry name" value="Kdotransferase"/>
</dbReference>
<keyword evidence="11" id="KW-0472">Membrane</keyword>
<dbReference type="EMBL" id="CP098251">
    <property type="protein sequence ID" value="WAV91591.1"/>
    <property type="molecule type" value="Genomic_DNA"/>
</dbReference>
<keyword evidence="11" id="KW-1133">Transmembrane helix</keyword>
<evidence type="ECO:0000259" key="13">
    <source>
        <dbReference type="Pfam" id="PF04413"/>
    </source>
</evidence>
<evidence type="ECO:0000256" key="5">
    <source>
        <dbReference type="ARBA" id="ARBA00022519"/>
    </source>
</evidence>
<dbReference type="InterPro" id="IPR007507">
    <property type="entry name" value="Glycos_transf_N"/>
</dbReference>
<dbReference type="AlphaFoldDB" id="A0A9E9NTQ9"/>
<dbReference type="Pfam" id="PF04413">
    <property type="entry name" value="Glycos_transf_N"/>
    <property type="match status" value="1"/>
</dbReference>